<protein>
    <submittedName>
        <fullName evidence="8">Deoxyribodipyrimidine photo-lyase</fullName>
        <ecNumber evidence="8">4.1.99.3</ecNumber>
    </submittedName>
</protein>
<dbReference type="InterPro" id="IPR014729">
    <property type="entry name" value="Rossmann-like_a/b/a_fold"/>
</dbReference>
<name>A0A841LH91_9SPHN</name>
<dbReference type="EMBL" id="JACIIV010000020">
    <property type="protein sequence ID" value="MBB6228562.1"/>
    <property type="molecule type" value="Genomic_DNA"/>
</dbReference>
<keyword evidence="3 4" id="KW-0274">FAD</keyword>
<dbReference type="RefSeq" id="WP_207792355.1">
    <property type="nucleotide sequence ID" value="NZ_JACIIV010000020.1"/>
</dbReference>
<accession>A0A841LH91</accession>
<dbReference type="GO" id="GO:0071949">
    <property type="term" value="F:FAD binding"/>
    <property type="evidence" value="ECO:0007669"/>
    <property type="project" value="TreeGrafter"/>
</dbReference>
<proteinExistence type="inferred from homology"/>
<feature type="binding site" evidence="4">
    <location>
        <position position="267"/>
    </location>
    <ligand>
        <name>FAD</name>
        <dbReference type="ChEBI" id="CHEBI:57692"/>
    </ligand>
</feature>
<dbReference type="Gene3D" id="3.40.50.620">
    <property type="entry name" value="HUPs"/>
    <property type="match status" value="1"/>
</dbReference>
<keyword evidence="5" id="KW-0157">Chromophore</keyword>
<dbReference type="Proteomes" id="UP000538147">
    <property type="component" value="Unassembled WGS sequence"/>
</dbReference>
<keyword evidence="9" id="KW-1185">Reference proteome</keyword>
<dbReference type="PANTHER" id="PTHR11455">
    <property type="entry name" value="CRYPTOCHROME"/>
    <property type="match status" value="1"/>
</dbReference>
<evidence type="ECO:0000259" key="7">
    <source>
        <dbReference type="PROSITE" id="PS51645"/>
    </source>
</evidence>
<comment type="cofactor">
    <cofactor evidence="4">
        <name>FAD</name>
        <dbReference type="ChEBI" id="CHEBI:57692"/>
    </cofactor>
    <text evidence="4">Binds 1 FAD per subunit.</text>
</comment>
<feature type="region of interest" description="Disordered" evidence="6">
    <location>
        <begin position="478"/>
        <end position="502"/>
    </location>
</feature>
<comment type="caution">
    <text evidence="8">The sequence shown here is derived from an EMBL/GenBank/DDBJ whole genome shotgun (WGS) entry which is preliminary data.</text>
</comment>
<dbReference type="GO" id="GO:0009416">
    <property type="term" value="P:response to light stimulus"/>
    <property type="evidence" value="ECO:0007669"/>
    <property type="project" value="TreeGrafter"/>
</dbReference>
<dbReference type="Gene3D" id="1.10.579.10">
    <property type="entry name" value="DNA Cyclobutane Dipyrimidine Photolyase, subunit A, domain 3"/>
    <property type="match status" value="1"/>
</dbReference>
<dbReference type="SUPFAM" id="SSF48173">
    <property type="entry name" value="Cryptochrome/photolyase FAD-binding domain"/>
    <property type="match status" value="1"/>
</dbReference>
<evidence type="ECO:0000256" key="2">
    <source>
        <dbReference type="ARBA" id="ARBA00022630"/>
    </source>
</evidence>
<evidence type="ECO:0000256" key="5">
    <source>
        <dbReference type="RuleBase" id="RU004182"/>
    </source>
</evidence>
<dbReference type="InterPro" id="IPR036155">
    <property type="entry name" value="Crypto/Photolyase_N_sf"/>
</dbReference>
<keyword evidence="2 4" id="KW-0285">Flavoprotein</keyword>
<feature type="domain" description="Photolyase/cryptochrome alpha/beta" evidence="7">
    <location>
        <begin position="1"/>
        <end position="132"/>
    </location>
</feature>
<reference evidence="8 9" key="1">
    <citation type="submission" date="2020-08" db="EMBL/GenBank/DDBJ databases">
        <title>Genomic Encyclopedia of Type Strains, Phase IV (KMG-IV): sequencing the most valuable type-strain genomes for metagenomic binning, comparative biology and taxonomic classification.</title>
        <authorList>
            <person name="Goeker M."/>
        </authorList>
    </citation>
    <scope>NUCLEOTIDE SEQUENCE [LARGE SCALE GENOMIC DNA]</scope>
    <source>
        <strain evidence="8 9">DSM 102189</strain>
    </source>
</reference>
<evidence type="ECO:0000256" key="1">
    <source>
        <dbReference type="ARBA" id="ARBA00001932"/>
    </source>
</evidence>
<dbReference type="InterPro" id="IPR006050">
    <property type="entry name" value="DNA_photolyase_N"/>
</dbReference>
<sequence length="502" mass="55209">MEIVWFKRDLRVHDHAPLTAAAAAASGRPVLPLYIIEPSLWAQADMSGRQFAFLAETLADLDRSLAARGARLVVRVGEAVAVLDELHKAHGVHAVHAHEETGNLWSFARDRAVRRWARGAGVGVHEVRQHGVWRALDNRNDWAARWDAMMAAPRLPAPAAIRCADVPSDAMPDAAALGLADDPCPGRQRGGRREGLALLKGFFESRGRRYRAAMSAPESGAAHCSRLSPHLAQGSISMREAYQAALAARLRWRAADDAMFVRAIDSFVSRLHWHCHFIQKLEDAPWLEARCLHPAYDGVHENEGAALSAWAGGMTGWPFVDACMRSLAATGWLNFRMRAMVMSVASHHLRLDWRQTGAVLARMFTDYEPGIHWAQVQMQSGTTGTNIPRIYNPVKQGHDQDANGDFIRRWVPELAGLATPWLHEPWKAPPELRGDLGYPGPIADHEVAARAARAAIAGIRRDPAHAPPACAILVKHGSRKAGLPDANRRRGKPASGQRELDL</sequence>
<comment type="cofactor">
    <cofactor evidence="1">
        <name>(6R)-5,10-methylene-5,6,7,8-tetrahydrofolate</name>
        <dbReference type="ChEBI" id="CHEBI:15636"/>
    </cofactor>
</comment>
<dbReference type="AlphaFoldDB" id="A0A841LH91"/>
<evidence type="ECO:0000313" key="9">
    <source>
        <dbReference type="Proteomes" id="UP000538147"/>
    </source>
</evidence>
<dbReference type="InterPro" id="IPR005101">
    <property type="entry name" value="Cryptochr/Photolyase_FAD-bd"/>
</dbReference>
<evidence type="ECO:0000256" key="4">
    <source>
        <dbReference type="PIRSR" id="PIRSR602081-1"/>
    </source>
</evidence>
<dbReference type="EC" id="4.1.99.3" evidence="8"/>
<dbReference type="GO" id="GO:0003677">
    <property type="term" value="F:DNA binding"/>
    <property type="evidence" value="ECO:0007669"/>
    <property type="project" value="TreeGrafter"/>
</dbReference>
<dbReference type="PROSITE" id="PS51645">
    <property type="entry name" value="PHR_CRY_ALPHA_BETA"/>
    <property type="match status" value="1"/>
</dbReference>
<feature type="binding site" evidence="4">
    <location>
        <position position="210"/>
    </location>
    <ligand>
        <name>FAD</name>
        <dbReference type="ChEBI" id="CHEBI:57692"/>
    </ligand>
</feature>
<comment type="similarity">
    <text evidence="5">Belongs to the DNA photolyase family.</text>
</comment>
<dbReference type="GO" id="GO:0003904">
    <property type="term" value="F:deoxyribodipyrimidine photo-lyase activity"/>
    <property type="evidence" value="ECO:0007669"/>
    <property type="project" value="UniProtKB-EC"/>
</dbReference>
<dbReference type="Pfam" id="PF03441">
    <property type="entry name" value="FAD_binding_7"/>
    <property type="match status" value="1"/>
</dbReference>
<dbReference type="InterPro" id="IPR036134">
    <property type="entry name" value="Crypto/Photolyase_FAD-like_sf"/>
</dbReference>
<organism evidence="8 9">
    <name type="scientific">Polymorphobacter multimanifer</name>
    <dbReference type="NCBI Taxonomy" id="1070431"/>
    <lineage>
        <taxon>Bacteria</taxon>
        <taxon>Pseudomonadati</taxon>
        <taxon>Pseudomonadota</taxon>
        <taxon>Alphaproteobacteria</taxon>
        <taxon>Sphingomonadales</taxon>
        <taxon>Sphingosinicellaceae</taxon>
        <taxon>Polymorphobacter</taxon>
    </lineage>
</organism>
<gene>
    <name evidence="8" type="ORF">FHS79_002752</name>
</gene>
<dbReference type="SUPFAM" id="SSF52425">
    <property type="entry name" value="Cryptochrome/photolyase, N-terminal domain"/>
    <property type="match status" value="1"/>
</dbReference>
<evidence type="ECO:0000313" key="8">
    <source>
        <dbReference type="EMBL" id="MBB6228562.1"/>
    </source>
</evidence>
<dbReference type="PANTHER" id="PTHR11455:SF9">
    <property type="entry name" value="CRYPTOCHROME CIRCADIAN CLOCK 5 ISOFORM X1"/>
    <property type="match status" value="1"/>
</dbReference>
<dbReference type="Gene3D" id="1.25.40.80">
    <property type="match status" value="1"/>
</dbReference>
<evidence type="ECO:0000256" key="6">
    <source>
        <dbReference type="SAM" id="MobiDB-lite"/>
    </source>
</evidence>
<dbReference type="PRINTS" id="PR00147">
    <property type="entry name" value="DNAPHOTLYASE"/>
</dbReference>
<dbReference type="InterPro" id="IPR002081">
    <property type="entry name" value="Cryptochrome/DNA_photolyase_1"/>
</dbReference>
<keyword evidence="8" id="KW-0456">Lyase</keyword>
<evidence type="ECO:0000256" key="3">
    <source>
        <dbReference type="ARBA" id="ARBA00022827"/>
    </source>
</evidence>
<dbReference type="Pfam" id="PF00875">
    <property type="entry name" value="DNA_photolyase"/>
    <property type="match status" value="1"/>
</dbReference>